<evidence type="ECO:0000256" key="11">
    <source>
        <dbReference type="ARBA" id="ARBA00023186"/>
    </source>
</evidence>
<keyword evidence="7 14" id="KW-0653">Protein transport</keyword>
<keyword evidence="11 14" id="KW-0143">Chaperone</keyword>
<comment type="domain">
    <text evidence="14">The twin CX3C motif contains 4 conserved Cys residues that form 2 disulfide bonds in the mitochondrial intermembrane space.</text>
</comment>
<evidence type="ECO:0000256" key="4">
    <source>
        <dbReference type="ARBA" id="ARBA00022723"/>
    </source>
</evidence>
<evidence type="ECO:0000256" key="6">
    <source>
        <dbReference type="ARBA" id="ARBA00022833"/>
    </source>
</evidence>
<evidence type="ECO:0000313" key="17">
    <source>
        <dbReference type="Proteomes" id="UP001304895"/>
    </source>
</evidence>
<keyword evidence="17" id="KW-1185">Reference proteome</keyword>
<keyword evidence="9 14" id="KW-0496">Mitochondrion</keyword>
<gene>
    <name evidence="16" type="ORF">BT67DRAFT_447175</name>
</gene>
<evidence type="ECO:0000256" key="14">
    <source>
        <dbReference type="RuleBase" id="RU367043"/>
    </source>
</evidence>
<comment type="caution">
    <text evidence="16">The sequence shown here is derived from an EMBL/GenBank/DDBJ whole genome shotgun (WGS) entry which is preliminary data.</text>
</comment>
<keyword evidence="5 14" id="KW-0472">Membrane</keyword>
<evidence type="ECO:0000256" key="12">
    <source>
        <dbReference type="ARBA" id="ARBA00025151"/>
    </source>
</evidence>
<comment type="subunit">
    <text evidence="13">Heterohexamer; composed of 3 copies of TIM8 and 3 copies of TIM13, named soluble 70 kDa complex. Associates with the TIM22 complex, whose core is composed of TIM22 and TIM54. Interacts with the transmembrane regions of multi-pass transmembrane proteins in transit.</text>
</comment>
<evidence type="ECO:0000256" key="5">
    <source>
        <dbReference type="ARBA" id="ARBA00022792"/>
    </source>
</evidence>
<keyword evidence="10 14" id="KW-1015">Disulfide bond</keyword>
<organism evidence="16 17">
    <name type="scientific">Trichocladium antarcticum</name>
    <dbReference type="NCBI Taxonomy" id="1450529"/>
    <lineage>
        <taxon>Eukaryota</taxon>
        <taxon>Fungi</taxon>
        <taxon>Dikarya</taxon>
        <taxon>Ascomycota</taxon>
        <taxon>Pezizomycotina</taxon>
        <taxon>Sordariomycetes</taxon>
        <taxon>Sordariomycetidae</taxon>
        <taxon>Sordariales</taxon>
        <taxon>Chaetomiaceae</taxon>
        <taxon>Trichocladium</taxon>
    </lineage>
</organism>
<evidence type="ECO:0000256" key="2">
    <source>
        <dbReference type="ARBA" id="ARBA00006720"/>
    </source>
</evidence>
<evidence type="ECO:0000256" key="8">
    <source>
        <dbReference type="ARBA" id="ARBA00023010"/>
    </source>
</evidence>
<evidence type="ECO:0000256" key="10">
    <source>
        <dbReference type="ARBA" id="ARBA00023157"/>
    </source>
</evidence>
<dbReference type="EMBL" id="MU853402">
    <property type="protein sequence ID" value="KAK4137333.1"/>
    <property type="molecule type" value="Genomic_DNA"/>
</dbReference>
<comment type="subcellular location">
    <subcellularLocation>
        <location evidence="1 14">Mitochondrion inner membrane</location>
        <topology evidence="1 14">Peripheral membrane protein</topology>
        <orientation evidence="1 14">Intermembrane side</orientation>
    </subcellularLocation>
</comment>
<dbReference type="SUPFAM" id="SSF144122">
    <property type="entry name" value="Tim10-like"/>
    <property type="match status" value="1"/>
</dbReference>
<feature type="domain" description="Tim10-like" evidence="15">
    <location>
        <begin position="13"/>
        <end position="72"/>
    </location>
</feature>
<dbReference type="GO" id="GO:0042719">
    <property type="term" value="C:mitochondrial intermembrane space chaperone complex"/>
    <property type="evidence" value="ECO:0007669"/>
    <property type="project" value="UniProtKB-ARBA"/>
</dbReference>
<protein>
    <recommendedName>
        <fullName evidence="14">Mitochondrial import inner membrane translocase subunit</fullName>
    </recommendedName>
</protein>
<dbReference type="GO" id="GO:0015031">
    <property type="term" value="P:protein transport"/>
    <property type="evidence" value="ECO:0007669"/>
    <property type="project" value="UniProtKB-KW"/>
</dbReference>
<dbReference type="AlphaFoldDB" id="A0AAN6ZGT0"/>
<name>A0AAN6ZGT0_9PEZI</name>
<evidence type="ECO:0000256" key="9">
    <source>
        <dbReference type="ARBA" id="ARBA00023128"/>
    </source>
</evidence>
<keyword evidence="8 14" id="KW-0811">Translocation</keyword>
<proteinExistence type="inferred from homology"/>
<evidence type="ECO:0000256" key="1">
    <source>
        <dbReference type="ARBA" id="ARBA00004137"/>
    </source>
</evidence>
<reference evidence="16" key="2">
    <citation type="submission" date="2023-05" db="EMBL/GenBank/DDBJ databases">
        <authorList>
            <consortium name="Lawrence Berkeley National Laboratory"/>
            <person name="Steindorff A."/>
            <person name="Hensen N."/>
            <person name="Bonometti L."/>
            <person name="Westerberg I."/>
            <person name="Brannstrom I.O."/>
            <person name="Guillou S."/>
            <person name="Cros-Aarteil S."/>
            <person name="Calhoun S."/>
            <person name="Haridas S."/>
            <person name="Kuo A."/>
            <person name="Mondo S."/>
            <person name="Pangilinan J."/>
            <person name="Riley R."/>
            <person name="Labutti K."/>
            <person name="Andreopoulos B."/>
            <person name="Lipzen A."/>
            <person name="Chen C."/>
            <person name="Yanf M."/>
            <person name="Daum C."/>
            <person name="Ng V."/>
            <person name="Clum A."/>
            <person name="Ohm R."/>
            <person name="Martin F."/>
            <person name="Silar P."/>
            <person name="Natvig D."/>
            <person name="Lalanne C."/>
            <person name="Gautier V."/>
            <person name="Ament-Velasquez S.L."/>
            <person name="Kruys A."/>
            <person name="Hutchinson M.I."/>
            <person name="Powell A.J."/>
            <person name="Barry K."/>
            <person name="Miller A.N."/>
            <person name="Grigoriev I.V."/>
            <person name="Debuchy R."/>
            <person name="Gladieux P."/>
            <person name="Thoren M.H."/>
            <person name="Johannesson H."/>
        </authorList>
    </citation>
    <scope>NUCLEOTIDE SEQUENCE</scope>
    <source>
        <strain evidence="16">CBS 123565</strain>
    </source>
</reference>
<dbReference type="GO" id="GO:0046872">
    <property type="term" value="F:metal ion binding"/>
    <property type="evidence" value="ECO:0007669"/>
    <property type="project" value="UniProtKB-KW"/>
</dbReference>
<dbReference type="Proteomes" id="UP001304895">
    <property type="component" value="Unassembled WGS sequence"/>
</dbReference>
<evidence type="ECO:0000259" key="15">
    <source>
        <dbReference type="Pfam" id="PF02953"/>
    </source>
</evidence>
<keyword evidence="4" id="KW-0479">Metal-binding</keyword>
<reference evidence="16" key="1">
    <citation type="journal article" date="2023" name="Mol. Phylogenet. Evol.">
        <title>Genome-scale phylogeny and comparative genomics of the fungal order Sordariales.</title>
        <authorList>
            <person name="Hensen N."/>
            <person name="Bonometti L."/>
            <person name="Westerberg I."/>
            <person name="Brannstrom I.O."/>
            <person name="Guillou S."/>
            <person name="Cros-Aarteil S."/>
            <person name="Calhoun S."/>
            <person name="Haridas S."/>
            <person name="Kuo A."/>
            <person name="Mondo S."/>
            <person name="Pangilinan J."/>
            <person name="Riley R."/>
            <person name="LaButti K."/>
            <person name="Andreopoulos B."/>
            <person name="Lipzen A."/>
            <person name="Chen C."/>
            <person name="Yan M."/>
            <person name="Daum C."/>
            <person name="Ng V."/>
            <person name="Clum A."/>
            <person name="Steindorff A."/>
            <person name="Ohm R.A."/>
            <person name="Martin F."/>
            <person name="Silar P."/>
            <person name="Natvig D.O."/>
            <person name="Lalanne C."/>
            <person name="Gautier V."/>
            <person name="Ament-Velasquez S.L."/>
            <person name="Kruys A."/>
            <person name="Hutchinson M.I."/>
            <person name="Powell A.J."/>
            <person name="Barry K."/>
            <person name="Miller A.N."/>
            <person name="Grigoriev I.V."/>
            <person name="Debuchy R."/>
            <person name="Gladieux P."/>
            <person name="Hiltunen Thoren M."/>
            <person name="Johannesson H."/>
        </authorList>
    </citation>
    <scope>NUCLEOTIDE SEQUENCE</scope>
    <source>
        <strain evidence="16">CBS 123565</strain>
    </source>
</reference>
<evidence type="ECO:0000313" key="16">
    <source>
        <dbReference type="EMBL" id="KAK4137333.1"/>
    </source>
</evidence>
<keyword evidence="3 14" id="KW-0813">Transport</keyword>
<accession>A0AAN6ZGT0</accession>
<dbReference type="GO" id="GO:0045039">
    <property type="term" value="P:protein insertion into mitochondrial inner membrane"/>
    <property type="evidence" value="ECO:0007669"/>
    <property type="project" value="UniProtKB-ARBA"/>
</dbReference>
<dbReference type="FunFam" id="1.10.287.810:FF:000001">
    <property type="entry name" value="mitochondrial import inner membrane translocase subunit TIM13"/>
    <property type="match status" value="1"/>
</dbReference>
<comment type="function">
    <text evidence="12">Mitochondrial intermembrane chaperone that participates in the import and insertion of some multi-pass transmembrane proteins into the mitochondrial inner membrane. Also required for the transfer of beta-barrel precursors from the TOM complex to the sorting and assembly machinery (SAM complex) of the outer membrane. Acts as a chaperone-like protein that protects the hydrophobic precursors from aggregation and guide them through the mitochondrial intermembrane space. The TIM8-TIM13 complex is non essential and only mediates the import of few proteins, while the predominant TIM9-TIM10 70 kDa complex is crucial and mediates the import of much more proteins.</text>
</comment>
<dbReference type="InterPro" id="IPR035427">
    <property type="entry name" value="Tim10-like_dom_sf"/>
</dbReference>
<evidence type="ECO:0000256" key="13">
    <source>
        <dbReference type="ARBA" id="ARBA00025862"/>
    </source>
</evidence>
<dbReference type="Pfam" id="PF02953">
    <property type="entry name" value="zf-Tim10_DDP"/>
    <property type="match status" value="1"/>
</dbReference>
<comment type="similarity">
    <text evidence="2 14">Belongs to the small Tim family.</text>
</comment>
<dbReference type="GO" id="GO:0005743">
    <property type="term" value="C:mitochondrial inner membrane"/>
    <property type="evidence" value="ECO:0007669"/>
    <property type="project" value="UniProtKB-SubCell"/>
</dbReference>
<evidence type="ECO:0000256" key="7">
    <source>
        <dbReference type="ARBA" id="ARBA00022927"/>
    </source>
</evidence>
<dbReference type="InterPro" id="IPR004217">
    <property type="entry name" value="Tim10-like"/>
</dbReference>
<evidence type="ECO:0000256" key="3">
    <source>
        <dbReference type="ARBA" id="ARBA00022448"/>
    </source>
</evidence>
<keyword evidence="5 14" id="KW-0999">Mitochondrion inner membrane</keyword>
<sequence length="88" mass="9829">MDSDAVKKSIIRQALQATNSANARILIENINEKCFERCVPKPGSSLASGEQTCVTQCMEKYMAAWNEVNATYLRRIQQEIGNNAFTNT</sequence>
<dbReference type="Gene3D" id="1.10.287.810">
    <property type="entry name" value="Mitochondrial import inner membrane translocase subunit tim13 like domains"/>
    <property type="match status" value="1"/>
</dbReference>
<keyword evidence="6" id="KW-0862">Zinc</keyword>